<dbReference type="Pfam" id="PF13385">
    <property type="entry name" value="Laminin_G_3"/>
    <property type="match status" value="1"/>
</dbReference>
<dbReference type="Gene3D" id="2.60.120.200">
    <property type="match status" value="1"/>
</dbReference>
<dbReference type="InterPro" id="IPR013320">
    <property type="entry name" value="ConA-like_dom_sf"/>
</dbReference>
<dbReference type="GO" id="GO:0016989">
    <property type="term" value="F:sigma factor antagonist activity"/>
    <property type="evidence" value="ECO:0007669"/>
    <property type="project" value="TreeGrafter"/>
</dbReference>
<evidence type="ECO:0000313" key="2">
    <source>
        <dbReference type="Proteomes" id="UP000011885"/>
    </source>
</evidence>
<keyword evidence="2" id="KW-1185">Reference proteome</keyword>
<evidence type="ECO:0000313" key="1">
    <source>
        <dbReference type="EMBL" id="EMI56152.1"/>
    </source>
</evidence>
<dbReference type="OrthoDB" id="258532at2"/>
<comment type="caution">
    <text evidence="1">The sequence shown here is derived from an EMBL/GenBank/DDBJ whole genome shotgun (WGS) entry which is preliminary data.</text>
</comment>
<dbReference type="PANTHER" id="PTHR30273:SF2">
    <property type="entry name" value="PROTEIN FECR"/>
    <property type="match status" value="1"/>
</dbReference>
<dbReference type="InterPro" id="IPR012373">
    <property type="entry name" value="Ferrdict_sens_TM"/>
</dbReference>
<protein>
    <submittedName>
        <fullName evidence="1">FecR protein domain protein</fullName>
    </submittedName>
</protein>
<gene>
    <name evidence="1" type="ORF">RSSM_02401</name>
</gene>
<sequence length="543" mass="60452">MNDQHARLELIRRCLDGEATNEEIAQLEELLRADPEFRLEYLRYLNVDSVLAALPNKRESVAECRVHDAPQLPPYESRWPHFLGPAGWLTAAAMLLFSSVLTLQSIDREQNNTRSQRTRGIIAKPTAVKDTGVAVLTRTAGLQGAASTNWRIGETIPPGLMKWDSGLLQLEFYGGATVVAEGPAEIEILDESRVVCRAGRLRARVPEPARGFAVLAPNVELVDLGTDFGLDILDDGSVEVHVFDGAVELFAVESNRDLSTRVQLNAGDAVSVGRDGISKPVGSRNADFVSPSRLNRMSAFQQQQTHRDWRTFRDSLRDDPRVVAYFPFERNSSDDRVLTGYGSNGTVIEGAIVGCEWTQGRWSSKSSLQFKRPGDRVRLNVPGKFESMTYSTWVRVDGLDRMHSSLLLTDGFRENSPHWQIRRDGNLVLGVQHPGDNAINYQAKSVFNAFRLGQWTHLATVYDSERSLVTHYVNGEVAKKHRLKSFAGGLLEIGNATIGNWSEPEPHHAPGIRNLNGCMDELIVFNEALLGKEVRRIHEVGRP</sequence>
<dbReference type="RefSeq" id="WP_008678008.1">
    <property type="nucleotide sequence ID" value="NZ_ANOH01000168.1"/>
</dbReference>
<reference evidence="1 2" key="1">
    <citation type="journal article" date="2013" name="Mar. Genomics">
        <title>Expression of sulfatases in Rhodopirellula baltica and the diversity of sulfatases in the genus Rhodopirellula.</title>
        <authorList>
            <person name="Wegner C.E."/>
            <person name="Richter-Heitmann T."/>
            <person name="Klindworth A."/>
            <person name="Klockow C."/>
            <person name="Richter M."/>
            <person name="Achstetter T."/>
            <person name="Glockner F.O."/>
            <person name="Harder J."/>
        </authorList>
    </citation>
    <scope>NUCLEOTIDE SEQUENCE [LARGE SCALE GENOMIC DNA]</scope>
    <source>
        <strain evidence="1 2">SM41</strain>
    </source>
</reference>
<dbReference type="AlphaFoldDB" id="M5U3X5"/>
<dbReference type="EMBL" id="ANOH01000168">
    <property type="protein sequence ID" value="EMI56152.1"/>
    <property type="molecule type" value="Genomic_DNA"/>
</dbReference>
<proteinExistence type="predicted"/>
<dbReference type="Gene3D" id="2.60.120.1440">
    <property type="match status" value="1"/>
</dbReference>
<name>M5U3X5_9BACT</name>
<accession>M5U3X5</accession>
<dbReference type="SUPFAM" id="SSF49899">
    <property type="entry name" value="Concanavalin A-like lectins/glucanases"/>
    <property type="match status" value="1"/>
</dbReference>
<dbReference type="PANTHER" id="PTHR30273">
    <property type="entry name" value="PERIPLASMIC SIGNAL SENSOR AND SIGMA FACTOR ACTIVATOR FECR-RELATED"/>
    <property type="match status" value="1"/>
</dbReference>
<organism evidence="1 2">
    <name type="scientific">Rhodopirellula sallentina SM41</name>
    <dbReference type="NCBI Taxonomy" id="1263870"/>
    <lineage>
        <taxon>Bacteria</taxon>
        <taxon>Pseudomonadati</taxon>
        <taxon>Planctomycetota</taxon>
        <taxon>Planctomycetia</taxon>
        <taxon>Pirellulales</taxon>
        <taxon>Pirellulaceae</taxon>
        <taxon>Rhodopirellula</taxon>
    </lineage>
</organism>
<dbReference type="PATRIC" id="fig|1263870.3.peg.2554"/>
<dbReference type="Proteomes" id="UP000011885">
    <property type="component" value="Unassembled WGS sequence"/>
</dbReference>